<proteinExistence type="predicted"/>
<evidence type="ECO:0000313" key="3">
    <source>
        <dbReference type="Proteomes" id="UP000799777"/>
    </source>
</evidence>
<name>A0A9P4GVK9_9PLEO</name>
<dbReference type="PANTHER" id="PTHR35205:SF1">
    <property type="entry name" value="ZU5 DOMAIN-CONTAINING PROTEIN"/>
    <property type="match status" value="1"/>
</dbReference>
<dbReference type="AlphaFoldDB" id="A0A9P4GVK9"/>
<dbReference type="PANTHER" id="PTHR35205">
    <property type="entry name" value="NB-ARC AND TPR DOMAIN PROTEIN"/>
    <property type="match status" value="1"/>
</dbReference>
<comment type="caution">
    <text evidence="2">The sequence shown here is derived from an EMBL/GenBank/DDBJ whole genome shotgun (WGS) entry which is preliminary data.</text>
</comment>
<dbReference type="Gene3D" id="3.40.50.300">
    <property type="entry name" value="P-loop containing nucleotide triphosphate hydrolases"/>
    <property type="match status" value="1"/>
</dbReference>
<protein>
    <recommendedName>
        <fullName evidence="1">NB-ARC domain-containing protein</fullName>
    </recommendedName>
</protein>
<feature type="domain" description="NB-ARC" evidence="1">
    <location>
        <begin position="11"/>
        <end position="143"/>
    </location>
</feature>
<dbReference type="EMBL" id="ML978522">
    <property type="protein sequence ID" value="KAF2022586.1"/>
    <property type="molecule type" value="Genomic_DNA"/>
</dbReference>
<dbReference type="InterPro" id="IPR027417">
    <property type="entry name" value="P-loop_NTPase"/>
</dbReference>
<dbReference type="Pfam" id="PF00931">
    <property type="entry name" value="NB-ARC"/>
    <property type="match status" value="1"/>
</dbReference>
<evidence type="ECO:0000259" key="1">
    <source>
        <dbReference type="Pfam" id="PF00931"/>
    </source>
</evidence>
<accession>A0A9P4GVK9</accession>
<sequence>MRALEMVLLPRSQNVGRRFMILHGLGGIGKTQLAASFARRQQCDFSSIFWLDVSSAVSLARSLAACISRIRMYSSRSTSPADAADLHDDDMGMFIEWLGRKNNSGWLLILDNVRSEDVIYDYIPDTDHGAVLITTRLSQLFEFGESREMTKADRATSVVMFGVWCSRDLGRLTPRKLVCG</sequence>
<dbReference type="OrthoDB" id="674604at2759"/>
<keyword evidence="3" id="KW-1185">Reference proteome</keyword>
<dbReference type="GO" id="GO:0043531">
    <property type="term" value="F:ADP binding"/>
    <property type="evidence" value="ECO:0007669"/>
    <property type="project" value="InterPro"/>
</dbReference>
<dbReference type="SUPFAM" id="SSF52540">
    <property type="entry name" value="P-loop containing nucleoside triphosphate hydrolases"/>
    <property type="match status" value="1"/>
</dbReference>
<reference evidence="2" key="1">
    <citation type="journal article" date="2020" name="Stud. Mycol.">
        <title>101 Dothideomycetes genomes: a test case for predicting lifestyles and emergence of pathogens.</title>
        <authorList>
            <person name="Haridas S."/>
            <person name="Albert R."/>
            <person name="Binder M."/>
            <person name="Bloem J."/>
            <person name="Labutti K."/>
            <person name="Salamov A."/>
            <person name="Andreopoulos B."/>
            <person name="Baker S."/>
            <person name="Barry K."/>
            <person name="Bills G."/>
            <person name="Bluhm B."/>
            <person name="Cannon C."/>
            <person name="Castanera R."/>
            <person name="Culley D."/>
            <person name="Daum C."/>
            <person name="Ezra D."/>
            <person name="Gonzalez J."/>
            <person name="Henrissat B."/>
            <person name="Kuo A."/>
            <person name="Liang C."/>
            <person name="Lipzen A."/>
            <person name="Lutzoni F."/>
            <person name="Magnuson J."/>
            <person name="Mondo S."/>
            <person name="Nolan M."/>
            <person name="Ohm R."/>
            <person name="Pangilinan J."/>
            <person name="Park H.-J."/>
            <person name="Ramirez L."/>
            <person name="Alfaro M."/>
            <person name="Sun H."/>
            <person name="Tritt A."/>
            <person name="Yoshinaga Y."/>
            <person name="Zwiers L.-H."/>
            <person name="Turgeon B."/>
            <person name="Goodwin S."/>
            <person name="Spatafora J."/>
            <person name="Crous P."/>
            <person name="Grigoriev I."/>
        </authorList>
    </citation>
    <scope>NUCLEOTIDE SEQUENCE</scope>
    <source>
        <strain evidence="2">CBS 110217</strain>
    </source>
</reference>
<organism evidence="2 3">
    <name type="scientific">Setomelanomma holmii</name>
    <dbReference type="NCBI Taxonomy" id="210430"/>
    <lineage>
        <taxon>Eukaryota</taxon>
        <taxon>Fungi</taxon>
        <taxon>Dikarya</taxon>
        <taxon>Ascomycota</taxon>
        <taxon>Pezizomycotina</taxon>
        <taxon>Dothideomycetes</taxon>
        <taxon>Pleosporomycetidae</taxon>
        <taxon>Pleosporales</taxon>
        <taxon>Pleosporineae</taxon>
        <taxon>Phaeosphaeriaceae</taxon>
        <taxon>Setomelanomma</taxon>
    </lineage>
</organism>
<dbReference type="Proteomes" id="UP000799777">
    <property type="component" value="Unassembled WGS sequence"/>
</dbReference>
<evidence type="ECO:0000313" key="2">
    <source>
        <dbReference type="EMBL" id="KAF2022586.1"/>
    </source>
</evidence>
<gene>
    <name evidence="2" type="ORF">EK21DRAFT_82982</name>
</gene>
<dbReference type="InterPro" id="IPR002182">
    <property type="entry name" value="NB-ARC"/>
</dbReference>